<dbReference type="EMBL" id="LSRX01000053">
    <property type="protein sequence ID" value="OLQ11841.1"/>
    <property type="molecule type" value="Genomic_DNA"/>
</dbReference>
<evidence type="ECO:0000256" key="1">
    <source>
        <dbReference type="SAM" id="MobiDB-lite"/>
    </source>
</evidence>
<evidence type="ECO:0000313" key="2">
    <source>
        <dbReference type="EMBL" id="OLQ11841.1"/>
    </source>
</evidence>
<dbReference type="AlphaFoldDB" id="A0A1Q9EWP3"/>
<feature type="compositionally biased region" description="Acidic residues" evidence="1">
    <location>
        <begin position="115"/>
        <end position="130"/>
    </location>
</feature>
<protein>
    <submittedName>
        <fullName evidence="2">Uncharacterized protein</fullName>
    </submittedName>
</protein>
<organism evidence="2 3">
    <name type="scientific">Symbiodinium microadriaticum</name>
    <name type="common">Dinoflagellate</name>
    <name type="synonym">Zooxanthella microadriatica</name>
    <dbReference type="NCBI Taxonomy" id="2951"/>
    <lineage>
        <taxon>Eukaryota</taxon>
        <taxon>Sar</taxon>
        <taxon>Alveolata</taxon>
        <taxon>Dinophyceae</taxon>
        <taxon>Suessiales</taxon>
        <taxon>Symbiodiniaceae</taxon>
        <taxon>Symbiodinium</taxon>
    </lineage>
</organism>
<accession>A0A1Q9EWP3</accession>
<evidence type="ECO:0000313" key="3">
    <source>
        <dbReference type="Proteomes" id="UP000186817"/>
    </source>
</evidence>
<feature type="region of interest" description="Disordered" evidence="1">
    <location>
        <begin position="76"/>
        <end position="146"/>
    </location>
</feature>
<sequence>MGLPTACPLATVLTPTSGILLYADKEHSFTLGDLNGGIPWQEALQEFLAHQPSLLKVWPLITAVVQEAMKALRGLEEKDFEDSEHNRRSQTESRSSHDDDHDHDDADDDGHLPDDAADDDADNDADDGDGHEDKDPLKEPKVPIHRRSTRSWIDALPNSGAAAFPTRWVRNVSIFDLSLRRRHHGDPHMMQGNAGAYPQLPSAAFPKRGSPSNPVLYDTHGAFSFSSYGPGYGAYSRLPLPPATASPAPA</sequence>
<dbReference type="Proteomes" id="UP000186817">
    <property type="component" value="Unassembled WGS sequence"/>
</dbReference>
<reference evidence="2 3" key="1">
    <citation type="submission" date="2016-02" db="EMBL/GenBank/DDBJ databases">
        <title>Genome analysis of coral dinoflagellate symbionts highlights evolutionary adaptations to a symbiotic lifestyle.</title>
        <authorList>
            <person name="Aranda M."/>
            <person name="Li Y."/>
            <person name="Liew Y.J."/>
            <person name="Baumgarten S."/>
            <person name="Simakov O."/>
            <person name="Wilson M."/>
            <person name="Piel J."/>
            <person name="Ashoor H."/>
            <person name="Bougouffa S."/>
            <person name="Bajic V.B."/>
            <person name="Ryu T."/>
            <person name="Ravasi T."/>
            <person name="Bayer T."/>
            <person name="Micklem G."/>
            <person name="Kim H."/>
            <person name="Bhak J."/>
            <person name="Lajeunesse T.C."/>
            <person name="Voolstra C.R."/>
        </authorList>
    </citation>
    <scope>NUCLEOTIDE SEQUENCE [LARGE SCALE GENOMIC DNA]</scope>
    <source>
        <strain evidence="2 3">CCMP2467</strain>
    </source>
</reference>
<feature type="compositionally biased region" description="Basic and acidic residues" evidence="1">
    <location>
        <begin position="76"/>
        <end position="114"/>
    </location>
</feature>
<comment type="caution">
    <text evidence="2">The sequence shown here is derived from an EMBL/GenBank/DDBJ whole genome shotgun (WGS) entry which is preliminary data.</text>
</comment>
<keyword evidence="3" id="KW-1185">Reference proteome</keyword>
<dbReference type="OrthoDB" id="10323875at2759"/>
<feature type="compositionally biased region" description="Basic and acidic residues" evidence="1">
    <location>
        <begin position="131"/>
        <end position="142"/>
    </location>
</feature>
<name>A0A1Q9EWP3_SYMMI</name>
<gene>
    <name evidence="2" type="ORF">AK812_SmicGene4280</name>
</gene>
<proteinExistence type="predicted"/>